<dbReference type="InterPro" id="IPR027417">
    <property type="entry name" value="P-loop_NTPase"/>
</dbReference>
<reference evidence="7 8" key="1">
    <citation type="submission" date="2019-08" db="EMBL/GenBank/DDBJ databases">
        <title>In-depth cultivation of the pig gut microbiome towards novel bacterial diversity and tailored functional studies.</title>
        <authorList>
            <person name="Wylensek D."/>
            <person name="Hitch T.C.A."/>
            <person name="Clavel T."/>
        </authorList>
    </citation>
    <scope>NUCLEOTIDE SEQUENCE [LARGE SCALE GENOMIC DNA]</scope>
    <source>
        <strain evidence="7 8">CA-Schmier-601-WT-1</strain>
    </source>
</reference>
<keyword evidence="2" id="KW-0378">Hydrolase</keyword>
<dbReference type="InterPro" id="IPR051927">
    <property type="entry name" value="Zn_Chap_cDPG_Synth"/>
</dbReference>
<dbReference type="InterPro" id="IPR011629">
    <property type="entry name" value="CobW-like_C"/>
</dbReference>
<evidence type="ECO:0000313" key="8">
    <source>
        <dbReference type="Proteomes" id="UP000469325"/>
    </source>
</evidence>
<dbReference type="Gene3D" id="3.30.1220.10">
    <property type="entry name" value="CobW-like, C-terminal domain"/>
    <property type="match status" value="1"/>
</dbReference>
<dbReference type="PANTHER" id="PTHR43603">
    <property type="entry name" value="COBW DOMAIN-CONTAINING PROTEIN DDB_G0274527"/>
    <property type="match status" value="1"/>
</dbReference>
<evidence type="ECO:0000256" key="1">
    <source>
        <dbReference type="ARBA" id="ARBA00022741"/>
    </source>
</evidence>
<keyword evidence="3" id="KW-0143">Chaperone</keyword>
<comment type="catalytic activity">
    <reaction evidence="5">
        <text>GTP + H2O = GDP + phosphate + H(+)</text>
        <dbReference type="Rhea" id="RHEA:19669"/>
        <dbReference type="ChEBI" id="CHEBI:15377"/>
        <dbReference type="ChEBI" id="CHEBI:15378"/>
        <dbReference type="ChEBI" id="CHEBI:37565"/>
        <dbReference type="ChEBI" id="CHEBI:43474"/>
        <dbReference type="ChEBI" id="CHEBI:58189"/>
    </reaction>
    <physiologicalReaction direction="left-to-right" evidence="5">
        <dbReference type="Rhea" id="RHEA:19670"/>
    </physiologicalReaction>
</comment>
<evidence type="ECO:0000313" key="7">
    <source>
        <dbReference type="EMBL" id="MST72857.1"/>
    </source>
</evidence>
<comment type="similarity">
    <text evidence="4">Belongs to the SIMIBI class G3E GTPase family. ZNG1 subfamily.</text>
</comment>
<protein>
    <submittedName>
        <fullName evidence="7">GTP-binding protein</fullName>
    </submittedName>
</protein>
<dbReference type="Pfam" id="PF02492">
    <property type="entry name" value="cobW"/>
    <property type="match status" value="1"/>
</dbReference>
<dbReference type="PANTHER" id="PTHR43603:SF1">
    <property type="entry name" value="ZINC-REGULATED GTPASE METALLOPROTEIN ACTIVATOR 1"/>
    <property type="match status" value="1"/>
</dbReference>
<accession>A0A6N7XBY2</accession>
<keyword evidence="1" id="KW-0547">Nucleotide-binding</keyword>
<dbReference type="AlphaFoldDB" id="A0A6N7XBY2"/>
<dbReference type="InterPro" id="IPR036627">
    <property type="entry name" value="CobW-likC_sf"/>
</dbReference>
<evidence type="ECO:0000256" key="5">
    <source>
        <dbReference type="ARBA" id="ARBA00049117"/>
    </source>
</evidence>
<comment type="caution">
    <text evidence="7">The sequence shown here is derived from an EMBL/GenBank/DDBJ whole genome shotgun (WGS) entry which is preliminary data.</text>
</comment>
<dbReference type="SMART" id="SM00833">
    <property type="entry name" value="CobW_C"/>
    <property type="match status" value="1"/>
</dbReference>
<evidence type="ECO:0000256" key="2">
    <source>
        <dbReference type="ARBA" id="ARBA00022801"/>
    </source>
</evidence>
<dbReference type="GO" id="GO:0016787">
    <property type="term" value="F:hydrolase activity"/>
    <property type="evidence" value="ECO:0007669"/>
    <property type="project" value="UniProtKB-KW"/>
</dbReference>
<dbReference type="InterPro" id="IPR003495">
    <property type="entry name" value="CobW/HypB/UreG_nucleotide-bd"/>
</dbReference>
<dbReference type="GO" id="GO:0000166">
    <property type="term" value="F:nucleotide binding"/>
    <property type="evidence" value="ECO:0007669"/>
    <property type="project" value="UniProtKB-KW"/>
</dbReference>
<dbReference type="RefSeq" id="WP_154435411.1">
    <property type="nucleotide sequence ID" value="NZ_VUNC01000005.1"/>
</dbReference>
<evidence type="ECO:0000256" key="4">
    <source>
        <dbReference type="ARBA" id="ARBA00034320"/>
    </source>
</evidence>
<evidence type="ECO:0000256" key="3">
    <source>
        <dbReference type="ARBA" id="ARBA00023186"/>
    </source>
</evidence>
<keyword evidence="8" id="KW-1185">Reference proteome</keyword>
<organism evidence="7 8">
    <name type="scientific">Olsenella porci</name>
    <dbReference type="NCBI Taxonomy" id="2652279"/>
    <lineage>
        <taxon>Bacteria</taxon>
        <taxon>Bacillati</taxon>
        <taxon>Actinomycetota</taxon>
        <taxon>Coriobacteriia</taxon>
        <taxon>Coriobacteriales</taxon>
        <taxon>Atopobiaceae</taxon>
        <taxon>Olsenella</taxon>
    </lineage>
</organism>
<proteinExistence type="inferred from homology"/>
<evidence type="ECO:0000259" key="6">
    <source>
        <dbReference type="SMART" id="SM00833"/>
    </source>
</evidence>
<dbReference type="Proteomes" id="UP000469325">
    <property type="component" value="Unassembled WGS sequence"/>
</dbReference>
<dbReference type="Pfam" id="PF07683">
    <property type="entry name" value="CobW_C"/>
    <property type="match status" value="1"/>
</dbReference>
<dbReference type="EMBL" id="VUNC01000005">
    <property type="protein sequence ID" value="MST72857.1"/>
    <property type="molecule type" value="Genomic_DNA"/>
</dbReference>
<feature type="domain" description="CobW C-terminal" evidence="6">
    <location>
        <begin position="256"/>
        <end position="371"/>
    </location>
</feature>
<dbReference type="Gene3D" id="3.40.50.300">
    <property type="entry name" value="P-loop containing nucleotide triphosphate hydrolases"/>
    <property type="match status" value="1"/>
</dbReference>
<dbReference type="SUPFAM" id="SSF52540">
    <property type="entry name" value="P-loop containing nucleoside triphosphate hydrolases"/>
    <property type="match status" value="1"/>
</dbReference>
<sequence length="384" mass="42551">MPKSDKPVKIVLLTGYLGAGKTTLLNHILSNDEGIRAAVIVNDIGEVNVDASLIRDGGLSKTDDLIPMTNGCICCTLSDDLAKQLGSIAQSGDFDYIIIEASGICEPIPIAYTISAFCDQSKNGGKAPLDLDNIVAVVDCARMFDEFHGGKDLLADNIDEDDIESLLIQQLEFCTTVVLNKTDKVTPEQISELKAIVRSLQKDAKIVEATQGNVPLSEVLDTNRFDFDRAYNSAAWLDAMDHPEEHEDPEVLEYGISTFVYERRQPFDIDRLSDYVTTWPDDIIRTKGMVWASQDPDMCYVFEQAGQQVTLSENGLFVASAPEDERKRIIAENPQVMDDWDPVCGDRMTKLCFIGRNLDKDAIVAGLDDCLTDWDPIEDELPQE</sequence>
<dbReference type="CDD" id="cd03112">
    <property type="entry name" value="CobW-like"/>
    <property type="match status" value="1"/>
</dbReference>
<name>A0A6N7XBY2_9ACTN</name>
<gene>
    <name evidence="7" type="ORF">FYJ68_07030</name>
</gene>